<dbReference type="GO" id="GO:0052717">
    <property type="term" value="F:tRNA-specific adenosine-34 deaminase activity"/>
    <property type="evidence" value="ECO:0007669"/>
    <property type="project" value="UniProtKB-EC"/>
</dbReference>
<dbReference type="AlphaFoldDB" id="A0A8E2DK34"/>
<evidence type="ECO:0000256" key="2">
    <source>
        <dbReference type="ARBA" id="ARBA00038160"/>
    </source>
</evidence>
<dbReference type="GO" id="GO:0002100">
    <property type="term" value="P:tRNA wobble adenosine to inosine editing"/>
    <property type="evidence" value="ECO:0007669"/>
    <property type="project" value="InterPro"/>
</dbReference>
<dbReference type="GO" id="GO:0005634">
    <property type="term" value="C:nucleus"/>
    <property type="evidence" value="ECO:0007669"/>
    <property type="project" value="TreeGrafter"/>
</dbReference>
<evidence type="ECO:0000256" key="3">
    <source>
        <dbReference type="SAM" id="MobiDB-lite"/>
    </source>
</evidence>
<keyword evidence="7" id="KW-1185">Reference proteome</keyword>
<gene>
    <name evidence="6" type="ORF">OBBRIDRAFT_879482</name>
</gene>
<dbReference type="Gene3D" id="2.170.270.10">
    <property type="entry name" value="SET domain"/>
    <property type="match status" value="1"/>
</dbReference>
<dbReference type="SUPFAM" id="SSF53927">
    <property type="entry name" value="Cytidine deaminase-like"/>
    <property type="match status" value="1"/>
</dbReference>
<dbReference type="PANTHER" id="PTHR11079:SF156">
    <property type="entry name" value="INACTIVE TRNA-SPECIFIC ADENOSINE DEAMINASE-LIKE PROTEIN 3-RELATED"/>
    <property type="match status" value="1"/>
</dbReference>
<dbReference type="SMART" id="SM00317">
    <property type="entry name" value="SET"/>
    <property type="match status" value="1"/>
</dbReference>
<evidence type="ECO:0000313" key="6">
    <source>
        <dbReference type="EMBL" id="OCH90027.1"/>
    </source>
</evidence>
<dbReference type="EMBL" id="KV722414">
    <property type="protein sequence ID" value="OCH90027.1"/>
    <property type="molecule type" value="Genomic_DNA"/>
</dbReference>
<dbReference type="PROSITE" id="PS51747">
    <property type="entry name" value="CYT_DCMP_DEAMINASES_2"/>
    <property type="match status" value="1"/>
</dbReference>
<protein>
    <recommendedName>
        <fullName evidence="8">SET domain-containing protein</fullName>
    </recommendedName>
</protein>
<evidence type="ECO:0000259" key="5">
    <source>
        <dbReference type="PROSITE" id="PS51747"/>
    </source>
</evidence>
<dbReference type="Gene3D" id="3.40.140.10">
    <property type="entry name" value="Cytidine Deaminase, domain 2"/>
    <property type="match status" value="1"/>
</dbReference>
<dbReference type="InterPro" id="IPR046341">
    <property type="entry name" value="SET_dom_sf"/>
</dbReference>
<feature type="domain" description="CMP/dCMP-type deaminase" evidence="5">
    <location>
        <begin position="361"/>
        <end position="491"/>
    </location>
</feature>
<accession>A0A8E2DK34</accession>
<dbReference type="PANTHER" id="PTHR11079">
    <property type="entry name" value="CYTOSINE DEAMINASE FAMILY MEMBER"/>
    <property type="match status" value="1"/>
</dbReference>
<dbReference type="InterPro" id="IPR002125">
    <property type="entry name" value="CMP_dCMP_dom"/>
</dbReference>
<dbReference type="GO" id="GO:0005737">
    <property type="term" value="C:cytoplasm"/>
    <property type="evidence" value="ECO:0007669"/>
    <property type="project" value="TreeGrafter"/>
</dbReference>
<name>A0A8E2DK34_9APHY</name>
<feature type="region of interest" description="Disordered" evidence="3">
    <location>
        <begin position="422"/>
        <end position="444"/>
    </location>
</feature>
<dbReference type="Proteomes" id="UP000250043">
    <property type="component" value="Unassembled WGS sequence"/>
</dbReference>
<feature type="domain" description="SET" evidence="4">
    <location>
        <begin position="25"/>
        <end position="133"/>
    </location>
</feature>
<dbReference type="GO" id="GO:0046872">
    <property type="term" value="F:metal ion binding"/>
    <property type="evidence" value="ECO:0007669"/>
    <property type="project" value="UniProtKB-KW"/>
</dbReference>
<dbReference type="InterPro" id="IPR001214">
    <property type="entry name" value="SET_dom"/>
</dbReference>
<organism evidence="6 7">
    <name type="scientific">Obba rivulosa</name>
    <dbReference type="NCBI Taxonomy" id="1052685"/>
    <lineage>
        <taxon>Eukaryota</taxon>
        <taxon>Fungi</taxon>
        <taxon>Dikarya</taxon>
        <taxon>Basidiomycota</taxon>
        <taxon>Agaricomycotina</taxon>
        <taxon>Agaricomycetes</taxon>
        <taxon>Polyporales</taxon>
        <taxon>Gelatoporiaceae</taxon>
        <taxon>Obba</taxon>
    </lineage>
</organism>
<dbReference type="Pfam" id="PF00383">
    <property type="entry name" value="dCMP_cyt_deam_1"/>
    <property type="match status" value="1"/>
</dbReference>
<dbReference type="OrthoDB" id="3180714at2759"/>
<proteinExistence type="inferred from homology"/>
<evidence type="ECO:0000313" key="7">
    <source>
        <dbReference type="Proteomes" id="UP000250043"/>
    </source>
</evidence>
<sequence length="530" mass="58505">MSPENCCQGVSVDFGNPVPGHLNSSGCRIGYAKGKGRGVYASRDLSAQSVVEISPVLLFAAKEYEEHGKHTVLDHYTFKWRDGRMALALGLGSLFNHSSAPNVSYTIDPATESIRYTTTRRIREGEELCIFYGHNLWFDPMDSEPVNATAEETDDGWGGLSQLDGDEEAEVFYEELKHLMDGNPDDRIPDEQLPFTRIKLLPDDEEEDELSAVHTEPAWAVDISDPKQTTTMLKWLKISGLETSSMSHLKRIRRTDDKMSILLTFASSSPDPPALPEGASLSAPYIVQAPRSAALTPLSLKHKSTFWPTVYAPRRKGEPEVWSRGKVKWACEAMREAVREARKASEEHGELPIASYVPVPYDAETREATQMLASHGAHDTRTSTSHPLRHSVLNVIRAVASYRASEGDSSAIASELAPPTPGLVDLDELATPSSSPAPPETRQNGSHYLLTSLTLFTTHEPCIMCSMALLHSRVKEIVYLMPMEKTGGCGSVTCVPKLEGVNHRYGVGVWRKGRRWMEETGIEVDEALDA</sequence>
<dbReference type="Pfam" id="PF00856">
    <property type="entry name" value="SET"/>
    <property type="match status" value="1"/>
</dbReference>
<keyword evidence="1" id="KW-0819">tRNA processing</keyword>
<dbReference type="PROSITE" id="PS50280">
    <property type="entry name" value="SET"/>
    <property type="match status" value="1"/>
</dbReference>
<dbReference type="InterPro" id="IPR016193">
    <property type="entry name" value="Cytidine_deaminase-like"/>
</dbReference>
<dbReference type="SUPFAM" id="SSF82199">
    <property type="entry name" value="SET domain"/>
    <property type="match status" value="1"/>
</dbReference>
<comment type="similarity">
    <text evidence="2">Belongs to the cytidine and deoxycytidylate deaminase family. ADAT3 subfamily.</text>
</comment>
<reference evidence="6 7" key="1">
    <citation type="submission" date="2016-07" db="EMBL/GenBank/DDBJ databases">
        <title>Draft genome of the white-rot fungus Obba rivulosa 3A-2.</title>
        <authorList>
            <consortium name="DOE Joint Genome Institute"/>
            <person name="Miettinen O."/>
            <person name="Riley R."/>
            <person name="Acob R."/>
            <person name="Barry K."/>
            <person name="Cullen D."/>
            <person name="De Vries R."/>
            <person name="Hainaut M."/>
            <person name="Hatakka A."/>
            <person name="Henrissat B."/>
            <person name="Hilden K."/>
            <person name="Kuo R."/>
            <person name="Labutti K."/>
            <person name="Lipzen A."/>
            <person name="Makela M.R."/>
            <person name="Sandor L."/>
            <person name="Spatafora J.W."/>
            <person name="Grigoriev I.V."/>
            <person name="Hibbett D.S."/>
        </authorList>
    </citation>
    <scope>NUCLEOTIDE SEQUENCE [LARGE SCALE GENOMIC DNA]</scope>
    <source>
        <strain evidence="6 7">3A-2</strain>
    </source>
</reference>
<dbReference type="CDD" id="cd01285">
    <property type="entry name" value="nucleoside_deaminase"/>
    <property type="match status" value="1"/>
</dbReference>
<evidence type="ECO:0000259" key="4">
    <source>
        <dbReference type="PROSITE" id="PS50280"/>
    </source>
</evidence>
<evidence type="ECO:0008006" key="8">
    <source>
        <dbReference type="Google" id="ProtNLM"/>
    </source>
</evidence>
<dbReference type="CDD" id="cd10540">
    <property type="entry name" value="SET_SpSet7-like"/>
    <property type="match status" value="1"/>
</dbReference>
<evidence type="ECO:0000256" key="1">
    <source>
        <dbReference type="ARBA" id="ARBA00022694"/>
    </source>
</evidence>